<accession>A0AA36AXR2</accession>
<gene>
    <name evidence="1" type="ORF">OCTVUL_1B020605</name>
</gene>
<reference evidence="1" key="1">
    <citation type="submission" date="2023-08" db="EMBL/GenBank/DDBJ databases">
        <authorList>
            <person name="Alioto T."/>
            <person name="Alioto T."/>
            <person name="Gomez Garrido J."/>
        </authorList>
    </citation>
    <scope>NUCLEOTIDE SEQUENCE</scope>
</reference>
<keyword evidence="2" id="KW-1185">Reference proteome</keyword>
<dbReference type="AlphaFoldDB" id="A0AA36AXR2"/>
<sequence>MKIPNVMQFNFAIKYKIRSNNSLHWVSSFKERNISFLTICSLGSKRDYLSHSLTGSKQDYLSRFLTRKLPTVYMHGRCINIPERLPESDRLYYTW</sequence>
<organism evidence="1 2">
    <name type="scientific">Octopus vulgaris</name>
    <name type="common">Common octopus</name>
    <dbReference type="NCBI Taxonomy" id="6645"/>
    <lineage>
        <taxon>Eukaryota</taxon>
        <taxon>Metazoa</taxon>
        <taxon>Spiralia</taxon>
        <taxon>Lophotrochozoa</taxon>
        <taxon>Mollusca</taxon>
        <taxon>Cephalopoda</taxon>
        <taxon>Coleoidea</taxon>
        <taxon>Octopodiformes</taxon>
        <taxon>Octopoda</taxon>
        <taxon>Incirrata</taxon>
        <taxon>Octopodidae</taxon>
        <taxon>Octopus</taxon>
    </lineage>
</organism>
<dbReference type="EMBL" id="OX597818">
    <property type="protein sequence ID" value="CAI9723536.1"/>
    <property type="molecule type" value="Genomic_DNA"/>
</dbReference>
<name>A0AA36AXR2_OCTVU</name>
<protein>
    <submittedName>
        <fullName evidence="1">Uncharacterized protein</fullName>
    </submittedName>
</protein>
<evidence type="ECO:0000313" key="1">
    <source>
        <dbReference type="EMBL" id="CAI9723536.1"/>
    </source>
</evidence>
<proteinExistence type="predicted"/>
<evidence type="ECO:0000313" key="2">
    <source>
        <dbReference type="Proteomes" id="UP001162480"/>
    </source>
</evidence>
<dbReference type="Proteomes" id="UP001162480">
    <property type="component" value="Chromosome 5"/>
</dbReference>